<proteinExistence type="predicted"/>
<keyword evidence="3" id="KW-1185">Reference proteome</keyword>
<evidence type="ECO:0000256" key="1">
    <source>
        <dbReference type="SAM" id="MobiDB-lite"/>
    </source>
</evidence>
<dbReference type="PANTHER" id="PTHR37325">
    <property type="entry name" value="OXIDOREDUCTASE 21 KDA SUBUNIT, PUTATIVE (AFU_ORTHOLOGUE AFUA_4G05910)-RELATED"/>
    <property type="match status" value="1"/>
</dbReference>
<evidence type="ECO:0000313" key="2">
    <source>
        <dbReference type="EMBL" id="TNY21904.1"/>
    </source>
</evidence>
<name>A0A5C5G0N0_9BASI</name>
<evidence type="ECO:0000313" key="3">
    <source>
        <dbReference type="Proteomes" id="UP000311382"/>
    </source>
</evidence>
<gene>
    <name evidence="2" type="ORF">DMC30DRAFT_349920</name>
</gene>
<dbReference type="OrthoDB" id="10261524at2759"/>
<feature type="region of interest" description="Disordered" evidence="1">
    <location>
        <begin position="45"/>
        <end position="77"/>
    </location>
</feature>
<dbReference type="Proteomes" id="UP000311382">
    <property type="component" value="Unassembled WGS sequence"/>
</dbReference>
<accession>A0A5C5G0N0</accession>
<protein>
    <submittedName>
        <fullName evidence="2">Uncharacterized protein</fullName>
    </submittedName>
</protein>
<dbReference type="AlphaFoldDB" id="A0A5C5G0N0"/>
<dbReference type="InterPro" id="IPR016813">
    <property type="entry name" value="NADH_Ub_cplx-1_21kDa"/>
</dbReference>
<dbReference type="STRING" id="5288.A0A5C5G0N0"/>
<reference evidence="2 3" key="1">
    <citation type="submission" date="2019-03" db="EMBL/GenBank/DDBJ databases">
        <title>Rhodosporidium diobovatum UCD-FST 08-225 genome sequencing, assembly, and annotation.</title>
        <authorList>
            <person name="Fakankun I.U."/>
            <person name="Fristensky B."/>
            <person name="Levin D.B."/>
        </authorList>
    </citation>
    <scope>NUCLEOTIDE SEQUENCE [LARGE SCALE GENOMIC DNA]</scope>
    <source>
        <strain evidence="2 3">UCD-FST 08-225</strain>
    </source>
</reference>
<dbReference type="PANTHER" id="PTHR37325:SF1">
    <property type="entry name" value="OXIDOREDUCTASE 21 KDA SUBUNIT, PUTATIVE (AFU_ORTHOLOGUE AFUA_4G05910)-RELATED"/>
    <property type="match status" value="1"/>
</dbReference>
<dbReference type="EMBL" id="SOZI01000035">
    <property type="protein sequence ID" value="TNY21904.1"/>
    <property type="molecule type" value="Genomic_DNA"/>
</dbReference>
<feature type="compositionally biased region" description="Polar residues" evidence="1">
    <location>
        <begin position="45"/>
        <end position="59"/>
    </location>
</feature>
<feature type="region of interest" description="Disordered" evidence="1">
    <location>
        <begin position="148"/>
        <end position="181"/>
    </location>
</feature>
<sequence>MSCFALRSSRVLRQGQKLTADPFAYNASDESPLWRKIRRAIVVNPESSTGNPLASQNRQPEPASRPEKFTVPSSKASDVAQNPYFKRDFRRMYPKTEVVTQGELAKLLIAQGGFEALPPVTASESDKTTALTADAPAPSLAALYATPSSTAASGFRPPKPPGRKYNWHASKEQAPSDPNAYFPMILFDTTPRA</sequence>
<dbReference type="CDD" id="cd22849">
    <property type="entry name" value="NuzM"/>
    <property type="match status" value="1"/>
</dbReference>
<organism evidence="2 3">
    <name type="scientific">Rhodotorula diobovata</name>
    <dbReference type="NCBI Taxonomy" id="5288"/>
    <lineage>
        <taxon>Eukaryota</taxon>
        <taxon>Fungi</taxon>
        <taxon>Dikarya</taxon>
        <taxon>Basidiomycota</taxon>
        <taxon>Pucciniomycotina</taxon>
        <taxon>Microbotryomycetes</taxon>
        <taxon>Sporidiobolales</taxon>
        <taxon>Sporidiobolaceae</taxon>
        <taxon>Rhodotorula</taxon>
    </lineage>
</organism>
<comment type="caution">
    <text evidence="2">The sequence shown here is derived from an EMBL/GenBank/DDBJ whole genome shotgun (WGS) entry which is preliminary data.</text>
</comment>